<dbReference type="GO" id="GO:0005975">
    <property type="term" value="P:carbohydrate metabolic process"/>
    <property type="evidence" value="ECO:0007669"/>
    <property type="project" value="InterPro"/>
</dbReference>
<dbReference type="HAMAP" id="MF_00691">
    <property type="entry name" value="PxpA"/>
    <property type="match status" value="1"/>
</dbReference>
<dbReference type="STRING" id="1563681.BFP71_17100"/>
<comment type="similarity">
    <text evidence="1">Belongs to the LamB/PxpA family.</text>
</comment>
<dbReference type="EC" id="3.5.2.9" evidence="1"/>
<dbReference type="Proteomes" id="UP000095552">
    <property type="component" value="Unassembled WGS sequence"/>
</dbReference>
<sequence length="251" mass="27193">MRSVDINCDMGESFGNFKIGNDEAVFPHITSCNIACGMHAGDPYHIEKTINMALEHNVQIGAHPGYPDLQGFGRRVLPIAKAELSSYIKYQISALQGMVKSAGGKLAYVKPHGALYNEIAKNETVARTVYSAIESIDPNLKIMGLAGSHVQQILDEMGLDYIPEAFADRYYEVDGKLRSRTLPNAVIQDPEVAASQVLSITVNNQTLSSGGQEVALKARSFCIHGDNPAAVNILTAIDKKLSASNIQKKAF</sequence>
<evidence type="ECO:0000256" key="1">
    <source>
        <dbReference type="HAMAP-Rule" id="MF_00691"/>
    </source>
</evidence>
<dbReference type="GO" id="GO:0017168">
    <property type="term" value="F:5-oxoprolinase (ATP-hydrolyzing) activity"/>
    <property type="evidence" value="ECO:0007669"/>
    <property type="project" value="UniProtKB-UniRule"/>
</dbReference>
<dbReference type="InterPro" id="IPR011330">
    <property type="entry name" value="Glyco_hydro/deAcase_b/a-brl"/>
</dbReference>
<keyword evidence="1" id="KW-0067">ATP-binding</keyword>
<dbReference type="PANTHER" id="PTHR30292:SF0">
    <property type="entry name" value="5-OXOPROLINASE SUBUNIT A"/>
    <property type="match status" value="1"/>
</dbReference>
<protein>
    <recommendedName>
        <fullName evidence="1">5-oxoprolinase subunit A</fullName>
        <shortName evidence="1">5-OPase subunit A</shortName>
        <ecNumber evidence="1">3.5.2.9</ecNumber>
    </recommendedName>
    <alternativeName>
        <fullName evidence="1">5-oxoprolinase (ATP-hydrolyzing) subunit A</fullName>
    </alternativeName>
</protein>
<comment type="caution">
    <text evidence="2">The sequence shown here is derived from an EMBL/GenBank/DDBJ whole genome shotgun (WGS) entry which is preliminary data.</text>
</comment>
<keyword evidence="3" id="KW-1185">Reference proteome</keyword>
<comment type="subunit">
    <text evidence="1">Forms a complex composed of PxpA, PxpB and PxpC.</text>
</comment>
<dbReference type="InterPro" id="IPR005501">
    <property type="entry name" value="LamB/YcsF/PxpA-like"/>
</dbReference>
<evidence type="ECO:0000313" key="3">
    <source>
        <dbReference type="Proteomes" id="UP000095552"/>
    </source>
</evidence>
<gene>
    <name evidence="1" type="primary">pxpA</name>
    <name evidence="2" type="ORF">BFP71_17100</name>
</gene>
<dbReference type="PANTHER" id="PTHR30292">
    <property type="entry name" value="UNCHARACTERIZED PROTEIN YBGL-RELATED"/>
    <property type="match status" value="1"/>
</dbReference>
<dbReference type="AlphaFoldDB" id="A0A1E5T180"/>
<proteinExistence type="inferred from homology"/>
<name>A0A1E5T180_9BACT</name>
<evidence type="ECO:0000313" key="2">
    <source>
        <dbReference type="EMBL" id="OEK05133.1"/>
    </source>
</evidence>
<dbReference type="NCBIfam" id="NF003816">
    <property type="entry name" value="PRK05406.1-5"/>
    <property type="match status" value="1"/>
</dbReference>
<dbReference type="GO" id="GO:0005524">
    <property type="term" value="F:ATP binding"/>
    <property type="evidence" value="ECO:0007669"/>
    <property type="project" value="UniProtKB-UniRule"/>
</dbReference>
<organism evidence="2 3">
    <name type="scientific">Roseivirga misakiensis</name>
    <dbReference type="NCBI Taxonomy" id="1563681"/>
    <lineage>
        <taxon>Bacteria</taxon>
        <taxon>Pseudomonadati</taxon>
        <taxon>Bacteroidota</taxon>
        <taxon>Cytophagia</taxon>
        <taxon>Cytophagales</taxon>
        <taxon>Roseivirgaceae</taxon>
        <taxon>Roseivirga</taxon>
    </lineage>
</organism>
<comment type="function">
    <text evidence="1">Catalyzes the cleavage of 5-oxoproline to form L-glutamate coupled to the hydrolysis of ATP to ADP and inorganic phosphate.</text>
</comment>
<keyword evidence="1" id="KW-0547">Nucleotide-binding</keyword>
<dbReference type="NCBIfam" id="NF003814">
    <property type="entry name" value="PRK05406.1-3"/>
    <property type="match status" value="1"/>
</dbReference>
<dbReference type="CDD" id="cd10787">
    <property type="entry name" value="LamB_YcsF_like"/>
    <property type="match status" value="1"/>
</dbReference>
<dbReference type="RefSeq" id="WP_069836637.1">
    <property type="nucleotide sequence ID" value="NZ_MDGQ01000005.1"/>
</dbReference>
<keyword evidence="1" id="KW-0378">Hydrolase</keyword>
<reference evidence="2 3" key="1">
    <citation type="submission" date="2016-08" db="EMBL/GenBank/DDBJ databases">
        <title>Draft genome of Fabibacter sp. strain SK-8.</title>
        <authorList>
            <person name="Wong S.-K."/>
            <person name="Hamasaki K."/>
            <person name="Yoshizawa S."/>
        </authorList>
    </citation>
    <scope>NUCLEOTIDE SEQUENCE [LARGE SCALE GENOMIC DNA]</scope>
    <source>
        <strain evidence="2 3">SK-8</strain>
    </source>
</reference>
<dbReference type="Gene3D" id="3.20.20.370">
    <property type="entry name" value="Glycoside hydrolase/deacetylase"/>
    <property type="match status" value="1"/>
</dbReference>
<dbReference type="EMBL" id="MDGQ01000005">
    <property type="protein sequence ID" value="OEK05133.1"/>
    <property type="molecule type" value="Genomic_DNA"/>
</dbReference>
<accession>A0A1E5T180</accession>
<dbReference type="Pfam" id="PF03746">
    <property type="entry name" value="LamB_YcsF"/>
    <property type="match status" value="1"/>
</dbReference>
<dbReference type="SUPFAM" id="SSF88713">
    <property type="entry name" value="Glycoside hydrolase/deacetylase"/>
    <property type="match status" value="1"/>
</dbReference>
<comment type="catalytic activity">
    <reaction evidence="1">
        <text>5-oxo-L-proline + ATP + 2 H2O = L-glutamate + ADP + phosphate + H(+)</text>
        <dbReference type="Rhea" id="RHEA:10348"/>
        <dbReference type="ChEBI" id="CHEBI:15377"/>
        <dbReference type="ChEBI" id="CHEBI:15378"/>
        <dbReference type="ChEBI" id="CHEBI:29985"/>
        <dbReference type="ChEBI" id="CHEBI:30616"/>
        <dbReference type="ChEBI" id="CHEBI:43474"/>
        <dbReference type="ChEBI" id="CHEBI:58402"/>
        <dbReference type="ChEBI" id="CHEBI:456216"/>
        <dbReference type="EC" id="3.5.2.9"/>
    </reaction>
</comment>
<dbReference type="OrthoDB" id="9773478at2"/>